<organism evidence="1 2">
    <name type="scientific">Naumovozyma castellii</name>
    <name type="common">Yeast</name>
    <name type="synonym">Saccharomyces castellii</name>
    <dbReference type="NCBI Taxonomy" id="27288"/>
    <lineage>
        <taxon>Eukaryota</taxon>
        <taxon>Fungi</taxon>
        <taxon>Dikarya</taxon>
        <taxon>Ascomycota</taxon>
        <taxon>Saccharomycotina</taxon>
        <taxon>Saccharomycetes</taxon>
        <taxon>Saccharomycetales</taxon>
        <taxon>Saccharomycetaceae</taxon>
        <taxon>Naumovozyma</taxon>
    </lineage>
</organism>
<dbReference type="AlphaFoldDB" id="G0V577"/>
<dbReference type="Proteomes" id="UP000001640">
    <property type="component" value="Chromosome 1"/>
</dbReference>
<proteinExistence type="predicted"/>
<accession>G0V577</accession>
<keyword evidence="2" id="KW-1185">Reference proteome</keyword>
<evidence type="ECO:0000313" key="1">
    <source>
        <dbReference type="EMBL" id="CCC66613.1"/>
    </source>
</evidence>
<dbReference type="RefSeq" id="XP_003673004.1">
    <property type="nucleotide sequence ID" value="XM_003672956.1"/>
</dbReference>
<dbReference type="InParanoid" id="G0V577"/>
<dbReference type="EMBL" id="HE576752">
    <property type="protein sequence ID" value="CCC66613.1"/>
    <property type="molecule type" value="Genomic_DNA"/>
</dbReference>
<reference key="2">
    <citation type="submission" date="2011-08" db="EMBL/GenBank/DDBJ databases">
        <title>Genome sequence of Naumovozyma castellii.</title>
        <authorList>
            <person name="Gordon J.L."/>
            <person name="Armisen D."/>
            <person name="Proux-Wera E."/>
            <person name="OhEigeartaigh S.S."/>
            <person name="Byrne K.P."/>
            <person name="Wolfe K.H."/>
        </authorList>
    </citation>
    <scope>NUCLEOTIDE SEQUENCE</scope>
    <source>
        <strain>Type strain:CBS 4309</strain>
    </source>
</reference>
<protein>
    <submittedName>
        <fullName evidence="1">Uncharacterized protein</fullName>
    </submittedName>
</protein>
<sequence>MGNTPSATYPGPAIPRSKRNLCKRRNKGIHRLECHCTKEDIEKQRDTCRQFKRTWEFADHYRCFVSTNRTLCQLHEKFAHYGPYRRDEPRASADLNIKVDSVLIVLGSENQQNVTIGTGMNVGAKQLHSIFSECGLSTDTIRNLILQEIGEPGSTSSATYKPTSSTLAGFKNLSLHNFLYDNVQENLHDPWNELKYPTFFIGCTDKDGDENLSVAYGICNVIKEISKHLQEEHLEGNVHQIAKLMNARDLRIEMNLTTQYEDNFDNGTLNEDRLSYKRINLVYFGEGVTSRLLGRMVDVWEFDSDGMFESKRQAKDWLPCSARLSGMAAYVPIKCDALDSITSLLEDMRHEDWRTSSTLDIDNGWEDSTIW</sequence>
<dbReference type="KEGG" id="ncs:NCAS_0A00530"/>
<evidence type="ECO:0000313" key="2">
    <source>
        <dbReference type="Proteomes" id="UP000001640"/>
    </source>
</evidence>
<reference evidence="2" key="1">
    <citation type="journal article" date="2011" name="Proc. Natl. Acad. Sci. U.S.A.">
        <title>Evolutionary erosion of yeast sex chromosomes by mating-type switching accidents.</title>
        <authorList>
            <person name="Gordon J.L."/>
            <person name="Armisen D."/>
            <person name="Proux-Wera E."/>
            <person name="Oheigeartaigh S.S."/>
            <person name="Byrne K.P."/>
            <person name="Wolfe K.H."/>
        </authorList>
    </citation>
    <scope>NUCLEOTIDE SEQUENCE [LARGE SCALE GENOMIC DNA]</scope>
    <source>
        <strain evidence="2">ATCC 76901 / BCRC 22586 / CBS 4309 / NBRC 1992 / NRRL Y-12630</strain>
    </source>
</reference>
<dbReference type="HOGENOM" id="CLU_068095_0_0_1"/>
<gene>
    <name evidence="1" type="primary">NCAS0A00530</name>
    <name evidence="1" type="ordered locus">NCAS_0A00530</name>
</gene>
<dbReference type="GeneID" id="96900102"/>
<name>G0V577_NAUCA</name>